<protein>
    <submittedName>
        <fullName evidence="2">Uncharacterized protein</fullName>
    </submittedName>
</protein>
<sequence>MDPGSPTHPRGCPPYNGAGFTASLPAASAPKHTTGAPEAIGARIPRESTIGEHEPAQWFGENGPRLTHPPPATRRTTAPDSPRHFPPHRRRSTPPRAPDVICGRPHLSNKTSPQSSSVAVQPCGPPSGSVLAIVSDRDGLAVGNSVTDGIPNRRRYGGRQGDELGAIVRRGAGMGG</sequence>
<reference evidence="3" key="1">
    <citation type="journal article" date="2019" name="Int. J. Syst. Evol. Microbiol.">
        <title>The Global Catalogue of Microorganisms (GCM) 10K type strain sequencing project: providing services to taxonomists for standard genome sequencing and annotation.</title>
        <authorList>
            <consortium name="The Broad Institute Genomics Platform"/>
            <consortium name="The Broad Institute Genome Sequencing Center for Infectious Disease"/>
            <person name="Wu L."/>
            <person name="Ma J."/>
        </authorList>
    </citation>
    <scope>NUCLEOTIDE SEQUENCE [LARGE SCALE GENOMIC DNA]</scope>
    <source>
        <strain evidence="3">JCM 16908</strain>
    </source>
</reference>
<organism evidence="2 3">
    <name type="scientific">Sphaerisporangium flaviroseum</name>
    <dbReference type="NCBI Taxonomy" id="509199"/>
    <lineage>
        <taxon>Bacteria</taxon>
        <taxon>Bacillati</taxon>
        <taxon>Actinomycetota</taxon>
        <taxon>Actinomycetes</taxon>
        <taxon>Streptosporangiales</taxon>
        <taxon>Streptosporangiaceae</taxon>
        <taxon>Sphaerisporangium</taxon>
    </lineage>
</organism>
<evidence type="ECO:0000256" key="1">
    <source>
        <dbReference type="SAM" id="MobiDB-lite"/>
    </source>
</evidence>
<proteinExistence type="predicted"/>
<evidence type="ECO:0000313" key="2">
    <source>
        <dbReference type="EMBL" id="GAA3807431.1"/>
    </source>
</evidence>
<name>A0ABP7HYH6_9ACTN</name>
<evidence type="ECO:0000313" key="3">
    <source>
        <dbReference type="Proteomes" id="UP001500888"/>
    </source>
</evidence>
<gene>
    <name evidence="2" type="ORF">GCM10022226_29400</name>
</gene>
<feature type="region of interest" description="Disordered" evidence="1">
    <location>
        <begin position="1"/>
        <end position="131"/>
    </location>
</feature>
<accession>A0ABP7HYH6</accession>
<dbReference type="EMBL" id="BAAAZR010000006">
    <property type="protein sequence ID" value="GAA3807431.1"/>
    <property type="molecule type" value="Genomic_DNA"/>
</dbReference>
<feature type="compositionally biased region" description="Polar residues" evidence="1">
    <location>
        <begin position="108"/>
        <end position="119"/>
    </location>
</feature>
<dbReference type="Proteomes" id="UP001500888">
    <property type="component" value="Unassembled WGS sequence"/>
</dbReference>
<comment type="caution">
    <text evidence="2">The sequence shown here is derived from an EMBL/GenBank/DDBJ whole genome shotgun (WGS) entry which is preliminary data.</text>
</comment>
<keyword evidence="3" id="KW-1185">Reference proteome</keyword>
<feature type="compositionally biased region" description="Basic and acidic residues" evidence="1">
    <location>
        <begin position="44"/>
        <end position="55"/>
    </location>
</feature>